<evidence type="ECO:0000313" key="2">
    <source>
        <dbReference type="Proteomes" id="UP001482620"/>
    </source>
</evidence>
<proteinExistence type="predicted"/>
<sequence>MNGIIKVQVLLDFLSEACRNKLCSRVPSRDAVPMTPSEAVSWSERRTMALHHRGYSNCAVGRPTERAVLHPQLRKLAKANPFFFKLRCRPDNFSSARFTYEVRVWAD</sequence>
<protein>
    <submittedName>
        <fullName evidence="1">Uncharacterized protein</fullName>
    </submittedName>
</protein>
<gene>
    <name evidence="1" type="ORF">ILYODFUR_038270</name>
</gene>
<evidence type="ECO:0000313" key="1">
    <source>
        <dbReference type="EMBL" id="MEQ2223607.1"/>
    </source>
</evidence>
<reference evidence="1 2" key="1">
    <citation type="submission" date="2021-06" db="EMBL/GenBank/DDBJ databases">
        <authorList>
            <person name="Palmer J.M."/>
        </authorList>
    </citation>
    <scope>NUCLEOTIDE SEQUENCE [LARGE SCALE GENOMIC DNA]</scope>
    <source>
        <strain evidence="2">if_2019</strain>
        <tissue evidence="1">Muscle</tissue>
    </source>
</reference>
<name>A0ABV0SSM4_9TELE</name>
<dbReference type="Proteomes" id="UP001482620">
    <property type="component" value="Unassembled WGS sequence"/>
</dbReference>
<comment type="caution">
    <text evidence="1">The sequence shown here is derived from an EMBL/GenBank/DDBJ whole genome shotgun (WGS) entry which is preliminary data.</text>
</comment>
<organism evidence="1 2">
    <name type="scientific">Ilyodon furcidens</name>
    <name type="common">goldbreast splitfin</name>
    <dbReference type="NCBI Taxonomy" id="33524"/>
    <lineage>
        <taxon>Eukaryota</taxon>
        <taxon>Metazoa</taxon>
        <taxon>Chordata</taxon>
        <taxon>Craniata</taxon>
        <taxon>Vertebrata</taxon>
        <taxon>Euteleostomi</taxon>
        <taxon>Actinopterygii</taxon>
        <taxon>Neopterygii</taxon>
        <taxon>Teleostei</taxon>
        <taxon>Neoteleostei</taxon>
        <taxon>Acanthomorphata</taxon>
        <taxon>Ovalentaria</taxon>
        <taxon>Atherinomorphae</taxon>
        <taxon>Cyprinodontiformes</taxon>
        <taxon>Goodeidae</taxon>
        <taxon>Ilyodon</taxon>
    </lineage>
</organism>
<dbReference type="EMBL" id="JAHRIQ010009283">
    <property type="protein sequence ID" value="MEQ2223607.1"/>
    <property type="molecule type" value="Genomic_DNA"/>
</dbReference>
<keyword evidence="2" id="KW-1185">Reference proteome</keyword>
<accession>A0ABV0SSM4</accession>